<dbReference type="PIRSF" id="PIRSF038895">
    <property type="entry name" value="FPGS"/>
    <property type="match status" value="1"/>
</dbReference>
<keyword evidence="21" id="KW-1185">Reference proteome</keyword>
<keyword evidence="13 19" id="KW-0460">Magnesium</keyword>
<dbReference type="GO" id="GO:0005524">
    <property type="term" value="F:ATP binding"/>
    <property type="evidence" value="ECO:0007669"/>
    <property type="project" value="UniProtKB-KW"/>
</dbReference>
<feature type="binding site" evidence="19">
    <location>
        <position position="202"/>
    </location>
    <ligand>
        <name>Mg(2+)</name>
        <dbReference type="ChEBI" id="CHEBI:18420"/>
        <label>1</label>
    </ligand>
</feature>
<comment type="similarity">
    <text evidence="5 17">Belongs to the folylpolyglutamate synthase family.</text>
</comment>
<dbReference type="FunFam" id="3.40.1190.10:FF:000009">
    <property type="entry name" value="Folylpolyglutamate synthase"/>
    <property type="match status" value="1"/>
</dbReference>
<keyword evidence="10 18" id="KW-0547">Nucleotide-binding</keyword>
<evidence type="ECO:0000256" key="14">
    <source>
        <dbReference type="ARBA" id="ARBA00023128"/>
    </source>
</evidence>
<comment type="cofactor">
    <cofactor evidence="17">
        <name>a monovalent cation</name>
        <dbReference type="ChEBI" id="CHEBI:60242"/>
    </cofactor>
    <text evidence="17">A monovalent cation.</text>
</comment>
<dbReference type="OrthoDB" id="5212574at2759"/>
<dbReference type="InterPro" id="IPR036615">
    <property type="entry name" value="Mur_ligase_C_dom_sf"/>
</dbReference>
<feature type="binding site" evidence="19">
    <location>
        <position position="98"/>
    </location>
    <ligand>
        <name>Mg(2+)</name>
        <dbReference type="ChEBI" id="CHEBI:18420"/>
        <label>1</label>
    </ligand>
</feature>
<evidence type="ECO:0000256" key="12">
    <source>
        <dbReference type="ARBA" id="ARBA00022840"/>
    </source>
</evidence>
<keyword evidence="9 19" id="KW-0479">Metal-binding</keyword>
<evidence type="ECO:0000256" key="13">
    <source>
        <dbReference type="ARBA" id="ARBA00022842"/>
    </source>
</evidence>
<keyword evidence="7 17" id="KW-0554">One-carbon metabolism</keyword>
<evidence type="ECO:0000256" key="17">
    <source>
        <dbReference type="PIRNR" id="PIRNR038895"/>
    </source>
</evidence>
<comment type="caution">
    <text evidence="20">The sequence shown here is derived from an EMBL/GenBank/DDBJ whole genome shotgun (WGS) entry which is preliminary data.</text>
</comment>
<dbReference type="GO" id="GO:0046872">
    <property type="term" value="F:metal ion binding"/>
    <property type="evidence" value="ECO:0007669"/>
    <property type="project" value="UniProtKB-KW"/>
</dbReference>
<evidence type="ECO:0000256" key="8">
    <source>
        <dbReference type="ARBA" id="ARBA00022598"/>
    </source>
</evidence>
<evidence type="ECO:0000256" key="5">
    <source>
        <dbReference type="ARBA" id="ARBA00008276"/>
    </source>
</evidence>
<feature type="binding site" evidence="18">
    <location>
        <position position="322"/>
    </location>
    <ligand>
        <name>ATP</name>
        <dbReference type="ChEBI" id="CHEBI:30616"/>
    </ligand>
</feature>
<evidence type="ECO:0000256" key="3">
    <source>
        <dbReference type="ARBA" id="ARBA00004496"/>
    </source>
</evidence>
<dbReference type="InterPro" id="IPR036565">
    <property type="entry name" value="Mur-like_cat_sf"/>
</dbReference>
<dbReference type="InterPro" id="IPR001645">
    <property type="entry name" value="Folylpolyglutamate_synth"/>
</dbReference>
<keyword evidence="6" id="KW-0963">Cytoplasm</keyword>
<dbReference type="Gene3D" id="3.40.1190.10">
    <property type="entry name" value="Mur-like, catalytic domain"/>
    <property type="match status" value="1"/>
</dbReference>
<dbReference type="PROSITE" id="PS01011">
    <property type="entry name" value="FOLYLPOLYGLU_SYNT_1"/>
    <property type="match status" value="1"/>
</dbReference>
<evidence type="ECO:0000256" key="7">
    <source>
        <dbReference type="ARBA" id="ARBA00022563"/>
    </source>
</evidence>
<name>A0A9P4IQ55_9PEZI</name>
<dbReference type="GO" id="GO:0006730">
    <property type="term" value="P:one-carbon metabolic process"/>
    <property type="evidence" value="ECO:0007669"/>
    <property type="project" value="UniProtKB-KW"/>
</dbReference>
<keyword evidence="14" id="KW-0496">Mitochondrion</keyword>
<evidence type="ECO:0000256" key="2">
    <source>
        <dbReference type="ARBA" id="ARBA00004305"/>
    </source>
</evidence>
<dbReference type="Proteomes" id="UP000799772">
    <property type="component" value="Unassembled WGS sequence"/>
</dbReference>
<evidence type="ECO:0000256" key="9">
    <source>
        <dbReference type="ARBA" id="ARBA00022723"/>
    </source>
</evidence>
<gene>
    <name evidence="20" type="ORF">NA57DRAFT_63426</name>
</gene>
<dbReference type="GO" id="GO:0005743">
    <property type="term" value="C:mitochondrial inner membrane"/>
    <property type="evidence" value="ECO:0007669"/>
    <property type="project" value="UniProtKB-SubCell"/>
</dbReference>
<sequence length="503" mass="54824">MERNYAAAIAALNTLQTNFVIIDALRKAGMWKNAQAIPEMIEWCQKIGYQPSEFDKIKPLHIAGTKGKGSTSAFISSILAQYQTDGAPRLQKIGLYTSPHLRFVRERIQINNVMLSEALFTKYFFEVWDRLESAATASGIAANDPVAKPIYFRFLTLMAFHVFLSEGVDTAVIECGIGGEYDSTNVIVSPLVTSITSLGIDHVGVLGNTLSEIAWHKAGIFKPGIPAFTVPQPPDAMEVLEKRASEKGTTLTVVERHPEIDSIKLGLAADFQKSNASLAVATAAASLRALGRTDVPEPADIIRGHLPEPFRRGLEQVHWPGRCEVRRESSPRIAWCIDGAHTLDSIEVAGRWFAEEIAASGVSRSTPRILLFNQQKRDASSLAESLHAVLSSALGSGSPFTHVVFCTNITFKDAGYRPDLVSINTNSVDVEALSVQRALAETWKHLDDKTEVAVQGTVEEAVAWCRNIARAAGDGNDEECMVLVTGSLHLVGGFIEVLESERI</sequence>
<keyword evidence="15" id="KW-0472">Membrane</keyword>
<comment type="subcellular location">
    <subcellularLocation>
        <location evidence="3">Cytoplasm</location>
    </subcellularLocation>
    <subcellularLocation>
        <location evidence="1">Mitochondrion inner membrane</location>
    </subcellularLocation>
    <subcellularLocation>
        <location evidence="2">Mitochondrion matrix</location>
    </subcellularLocation>
</comment>
<dbReference type="NCBIfam" id="TIGR01499">
    <property type="entry name" value="folC"/>
    <property type="match status" value="1"/>
</dbReference>
<evidence type="ECO:0000256" key="15">
    <source>
        <dbReference type="ARBA" id="ARBA00023136"/>
    </source>
</evidence>
<evidence type="ECO:0000313" key="21">
    <source>
        <dbReference type="Proteomes" id="UP000799772"/>
    </source>
</evidence>
<dbReference type="InterPro" id="IPR018109">
    <property type="entry name" value="Folylpolyglutamate_synth_CS"/>
</dbReference>
<dbReference type="PANTHER" id="PTHR11136">
    <property type="entry name" value="FOLYLPOLYGLUTAMATE SYNTHASE-RELATED"/>
    <property type="match status" value="1"/>
</dbReference>
<evidence type="ECO:0000256" key="4">
    <source>
        <dbReference type="ARBA" id="ARBA00005150"/>
    </source>
</evidence>
<dbReference type="GO" id="GO:0005759">
    <property type="term" value="C:mitochondrial matrix"/>
    <property type="evidence" value="ECO:0007669"/>
    <property type="project" value="UniProtKB-SubCell"/>
</dbReference>
<organism evidence="20 21">
    <name type="scientific">Rhizodiscina lignyota</name>
    <dbReference type="NCBI Taxonomy" id="1504668"/>
    <lineage>
        <taxon>Eukaryota</taxon>
        <taxon>Fungi</taxon>
        <taxon>Dikarya</taxon>
        <taxon>Ascomycota</taxon>
        <taxon>Pezizomycotina</taxon>
        <taxon>Dothideomycetes</taxon>
        <taxon>Pleosporomycetidae</taxon>
        <taxon>Aulographales</taxon>
        <taxon>Rhizodiscinaceae</taxon>
        <taxon>Rhizodiscina</taxon>
    </lineage>
</organism>
<evidence type="ECO:0000256" key="19">
    <source>
        <dbReference type="PIRSR" id="PIRSR038895-2"/>
    </source>
</evidence>
<dbReference type="AlphaFoldDB" id="A0A9P4IQ55"/>
<feature type="binding site" evidence="19">
    <location>
        <position position="174"/>
    </location>
    <ligand>
        <name>Mg(2+)</name>
        <dbReference type="ChEBI" id="CHEBI:18420"/>
        <label>1</label>
    </ligand>
</feature>
<dbReference type="GO" id="GO:0005829">
    <property type="term" value="C:cytosol"/>
    <property type="evidence" value="ECO:0007669"/>
    <property type="project" value="TreeGrafter"/>
</dbReference>
<dbReference type="EC" id="6.3.2.17" evidence="17"/>
<keyword evidence="12 18" id="KW-0067">ATP-binding</keyword>
<comment type="function">
    <text evidence="17">Catalyzes conversion of folates to polyglutamate derivatives allowing concentration of folate compounds in the cell and the intracellular retention of these cofactors, which are important substrates for most of the folate-dependent enzymes that are involved in one-carbon transfer reactions involved in purine, pyrimidine and amino acid synthesis.</text>
</comment>
<accession>A0A9P4IQ55</accession>
<keyword evidence="8 17" id="KW-0436">Ligase</keyword>
<comment type="pathway">
    <text evidence="4 17">Cofactor biosynthesis; tetrahydrofolylpolyglutamate biosynthesis.</text>
</comment>
<dbReference type="Gene3D" id="3.90.190.20">
    <property type="entry name" value="Mur ligase, C-terminal domain"/>
    <property type="match status" value="1"/>
</dbReference>
<dbReference type="SUPFAM" id="SSF53244">
    <property type="entry name" value="MurD-like peptide ligases, peptide-binding domain"/>
    <property type="match status" value="1"/>
</dbReference>
<reference evidence="20" key="1">
    <citation type="journal article" date="2020" name="Stud. Mycol.">
        <title>101 Dothideomycetes genomes: a test case for predicting lifestyles and emergence of pathogens.</title>
        <authorList>
            <person name="Haridas S."/>
            <person name="Albert R."/>
            <person name="Binder M."/>
            <person name="Bloem J."/>
            <person name="Labutti K."/>
            <person name="Salamov A."/>
            <person name="Andreopoulos B."/>
            <person name="Baker S."/>
            <person name="Barry K."/>
            <person name="Bills G."/>
            <person name="Bluhm B."/>
            <person name="Cannon C."/>
            <person name="Castanera R."/>
            <person name="Culley D."/>
            <person name="Daum C."/>
            <person name="Ezra D."/>
            <person name="Gonzalez J."/>
            <person name="Henrissat B."/>
            <person name="Kuo A."/>
            <person name="Liang C."/>
            <person name="Lipzen A."/>
            <person name="Lutzoni F."/>
            <person name="Magnuson J."/>
            <person name="Mondo S."/>
            <person name="Nolan M."/>
            <person name="Ohm R."/>
            <person name="Pangilinan J."/>
            <person name="Park H.-J."/>
            <person name="Ramirez L."/>
            <person name="Alfaro M."/>
            <person name="Sun H."/>
            <person name="Tritt A."/>
            <person name="Yoshinaga Y."/>
            <person name="Zwiers L.-H."/>
            <person name="Turgeon B."/>
            <person name="Goodwin S."/>
            <person name="Spatafora J."/>
            <person name="Crous P."/>
            <person name="Grigoriev I."/>
        </authorList>
    </citation>
    <scope>NUCLEOTIDE SEQUENCE</scope>
    <source>
        <strain evidence="20">CBS 133067</strain>
    </source>
</reference>
<evidence type="ECO:0000256" key="18">
    <source>
        <dbReference type="PIRSR" id="PIRSR038895-1"/>
    </source>
</evidence>
<dbReference type="InterPro" id="IPR023600">
    <property type="entry name" value="Folylpolyglutamate_synth_euk"/>
</dbReference>
<dbReference type="PANTHER" id="PTHR11136:SF5">
    <property type="entry name" value="FOLYLPOLYGLUTAMATE SYNTHASE, MITOCHONDRIAL"/>
    <property type="match status" value="1"/>
</dbReference>
<evidence type="ECO:0000256" key="1">
    <source>
        <dbReference type="ARBA" id="ARBA00004273"/>
    </source>
</evidence>
<dbReference type="PROSITE" id="PS01012">
    <property type="entry name" value="FOLYLPOLYGLU_SYNT_2"/>
    <property type="match status" value="1"/>
</dbReference>
<proteinExistence type="inferred from homology"/>
<dbReference type="GO" id="GO:0004326">
    <property type="term" value="F:tetrahydrofolylpolyglutamate synthase activity"/>
    <property type="evidence" value="ECO:0007669"/>
    <property type="project" value="UniProtKB-EC"/>
</dbReference>
<feature type="binding site" evidence="18">
    <location>
        <position position="338"/>
    </location>
    <ligand>
        <name>ATP</name>
        <dbReference type="ChEBI" id="CHEBI:30616"/>
    </ligand>
</feature>
<dbReference type="EMBL" id="ML978122">
    <property type="protein sequence ID" value="KAF2102497.1"/>
    <property type="molecule type" value="Genomic_DNA"/>
</dbReference>
<dbReference type="SUPFAM" id="SSF53623">
    <property type="entry name" value="MurD-like peptide ligases, catalytic domain"/>
    <property type="match status" value="1"/>
</dbReference>
<evidence type="ECO:0000313" key="20">
    <source>
        <dbReference type="EMBL" id="KAF2102497.1"/>
    </source>
</evidence>
<evidence type="ECO:0000256" key="10">
    <source>
        <dbReference type="ARBA" id="ARBA00022741"/>
    </source>
</evidence>
<keyword evidence="11" id="KW-0999">Mitochondrion inner membrane</keyword>
<protein>
    <recommendedName>
        <fullName evidence="17">Folylpolyglutamate synthase</fullName>
        <ecNumber evidence="17">6.3.2.17</ecNumber>
    </recommendedName>
    <alternativeName>
        <fullName evidence="17">Folylpoly-gamma-glutamate synthetase</fullName>
    </alternativeName>
    <alternativeName>
        <fullName evidence="17">Tetrahydrofolylpolyglutamate synthase</fullName>
    </alternativeName>
</protein>
<evidence type="ECO:0000256" key="11">
    <source>
        <dbReference type="ARBA" id="ARBA00022792"/>
    </source>
</evidence>
<evidence type="ECO:0000256" key="16">
    <source>
        <dbReference type="ARBA" id="ARBA00047493"/>
    </source>
</evidence>
<evidence type="ECO:0000256" key="6">
    <source>
        <dbReference type="ARBA" id="ARBA00022490"/>
    </source>
</evidence>
<comment type="catalytic activity">
    <reaction evidence="16 17">
        <text>(6S)-5,6,7,8-tetrahydrofolyl-(gamma-L-Glu)(n) + L-glutamate + ATP = (6S)-5,6,7,8-tetrahydrofolyl-(gamma-L-Glu)(n+1) + ADP + phosphate + H(+)</text>
        <dbReference type="Rhea" id="RHEA:10580"/>
        <dbReference type="Rhea" id="RHEA-COMP:14738"/>
        <dbReference type="Rhea" id="RHEA-COMP:14740"/>
        <dbReference type="ChEBI" id="CHEBI:15378"/>
        <dbReference type="ChEBI" id="CHEBI:29985"/>
        <dbReference type="ChEBI" id="CHEBI:30616"/>
        <dbReference type="ChEBI" id="CHEBI:43474"/>
        <dbReference type="ChEBI" id="CHEBI:141005"/>
        <dbReference type="ChEBI" id="CHEBI:456216"/>
        <dbReference type="EC" id="6.3.2.17"/>
    </reaction>
</comment>